<name>A0A7Y1QNG3_9PSED</name>
<accession>A0A7Y1QNG3</accession>
<evidence type="ECO:0000313" key="2">
    <source>
        <dbReference type="Proteomes" id="UP000542111"/>
    </source>
</evidence>
<reference evidence="1 2" key="1">
    <citation type="journal article" date="2020" name="Front. Microbiol.">
        <title>Genetic Organization of the aprX-lipA2 Operon Affects the Proteolytic Potential of Pseudomonas Species in Milk.</title>
        <authorList>
            <person name="Maier C."/>
            <person name="Huptas C."/>
            <person name="von Neubeck M."/>
            <person name="Scherer S."/>
            <person name="Wenning M."/>
            <person name="Lucking G."/>
        </authorList>
    </citation>
    <scope>NUCLEOTIDE SEQUENCE [LARGE SCALE GENOMIC DNA]</scope>
    <source>
        <strain evidence="1 2">G4779</strain>
    </source>
</reference>
<dbReference type="AlphaFoldDB" id="A0A7Y1QNG3"/>
<gene>
    <name evidence="1" type="ORF">HBO33_28045</name>
</gene>
<evidence type="ECO:0000313" key="1">
    <source>
        <dbReference type="EMBL" id="NNA99001.1"/>
    </source>
</evidence>
<comment type="caution">
    <text evidence="1">The sequence shown here is derived from an EMBL/GenBank/DDBJ whole genome shotgun (WGS) entry which is preliminary data.</text>
</comment>
<sequence>MPEIKCHMGHAQHISTTDWIAALTIDQLRFARDAMDEKIKAAEATPRRVVWRVCRGGVCVGNYPEDQYEKAADHLLRIFKAKFMEEAADYVKKPYGTETFRRELPSIEIARVTQFEYDTEWFPANP</sequence>
<dbReference type="EMBL" id="JAAQYP010000076">
    <property type="protein sequence ID" value="NNA99001.1"/>
    <property type="molecule type" value="Genomic_DNA"/>
</dbReference>
<dbReference type="RefSeq" id="WP_169899128.1">
    <property type="nucleotide sequence ID" value="NZ_JAAQYP010000076.1"/>
</dbReference>
<dbReference type="Proteomes" id="UP000542111">
    <property type="component" value="Unassembled WGS sequence"/>
</dbReference>
<organism evidence="1 2">
    <name type="scientific">Pseudomonas gessardii</name>
    <dbReference type="NCBI Taxonomy" id="78544"/>
    <lineage>
        <taxon>Bacteria</taxon>
        <taxon>Pseudomonadati</taxon>
        <taxon>Pseudomonadota</taxon>
        <taxon>Gammaproteobacteria</taxon>
        <taxon>Pseudomonadales</taxon>
        <taxon>Pseudomonadaceae</taxon>
        <taxon>Pseudomonas</taxon>
    </lineage>
</organism>
<protein>
    <submittedName>
        <fullName evidence="1">Uncharacterized protein</fullName>
    </submittedName>
</protein>
<proteinExistence type="predicted"/>